<dbReference type="GO" id="GO:0003677">
    <property type="term" value="F:DNA binding"/>
    <property type="evidence" value="ECO:0007669"/>
    <property type="project" value="UniProtKB-KW"/>
</dbReference>
<keyword evidence="4" id="KW-0804">Transcription</keyword>
<dbReference type="GO" id="GO:0003700">
    <property type="term" value="F:DNA-binding transcription factor activity"/>
    <property type="evidence" value="ECO:0007669"/>
    <property type="project" value="InterPro"/>
</dbReference>
<dbReference type="Pfam" id="PF03466">
    <property type="entry name" value="LysR_substrate"/>
    <property type="match status" value="1"/>
</dbReference>
<dbReference type="InterPro" id="IPR036388">
    <property type="entry name" value="WH-like_DNA-bd_sf"/>
</dbReference>
<dbReference type="InterPro" id="IPR058163">
    <property type="entry name" value="LysR-type_TF_proteobact-type"/>
</dbReference>
<dbReference type="Proteomes" id="UP000322822">
    <property type="component" value="Chromosome 2"/>
</dbReference>
<dbReference type="RefSeq" id="WP_150374642.1">
    <property type="nucleotide sequence ID" value="NZ_CP044067.1"/>
</dbReference>
<evidence type="ECO:0000313" key="6">
    <source>
        <dbReference type="EMBL" id="QET04581.1"/>
    </source>
</evidence>
<dbReference type="SUPFAM" id="SSF46785">
    <property type="entry name" value="Winged helix' DNA-binding domain"/>
    <property type="match status" value="1"/>
</dbReference>
<keyword evidence="3" id="KW-0238">DNA-binding</keyword>
<evidence type="ECO:0000256" key="2">
    <source>
        <dbReference type="ARBA" id="ARBA00023015"/>
    </source>
</evidence>
<dbReference type="InterPro" id="IPR036390">
    <property type="entry name" value="WH_DNA-bd_sf"/>
</dbReference>
<gene>
    <name evidence="6" type="ORF">FOB72_20970</name>
</gene>
<evidence type="ECO:0000259" key="5">
    <source>
        <dbReference type="PROSITE" id="PS50931"/>
    </source>
</evidence>
<evidence type="ECO:0000256" key="3">
    <source>
        <dbReference type="ARBA" id="ARBA00023125"/>
    </source>
</evidence>
<dbReference type="InterPro" id="IPR005119">
    <property type="entry name" value="LysR_subst-bd"/>
</dbReference>
<feature type="domain" description="HTH lysR-type" evidence="5">
    <location>
        <begin position="11"/>
        <end position="68"/>
    </location>
</feature>
<evidence type="ECO:0000256" key="4">
    <source>
        <dbReference type="ARBA" id="ARBA00023163"/>
    </source>
</evidence>
<evidence type="ECO:0000313" key="7">
    <source>
        <dbReference type="Proteomes" id="UP000322822"/>
    </source>
</evidence>
<dbReference type="Gene3D" id="1.10.10.10">
    <property type="entry name" value="Winged helix-like DNA-binding domain superfamily/Winged helix DNA-binding domain"/>
    <property type="match status" value="1"/>
</dbReference>
<dbReference type="PANTHER" id="PTHR30537:SF5">
    <property type="entry name" value="HTH-TYPE TRANSCRIPTIONAL ACTIVATOR TTDR-RELATED"/>
    <property type="match status" value="1"/>
</dbReference>
<sequence>MLDNLNLNLNLNLNHLRLFLTILEKGGLSAAGRELGLSPASVSERLATLEAYYGVTLLTRTTRSIHPTDEGRTLADGARRLLAEADELESRVRLGAQTISGPVRLSAPVDLGQTRIVPIVDRFLDTHPDVTIDLDLTDGFVDLVAQGIDFAVRYGTLADSTLKAKPIGENRRVVCAAPAYLERHGTPRHPDDLQHHDCIVMRFGINSERVWPFRVDGEPHAVTVRGRRMANTGDLVRRWALQGYGLCMKSVWDIQSDLDAGRLVEVLAPFSAGRTALQIVYPPTRVQPRRVRALIDTIAGELAGEATLATVGATG</sequence>
<dbReference type="Gene3D" id="3.40.190.290">
    <property type="match status" value="1"/>
</dbReference>
<name>A0A5P2H934_9BURK</name>
<dbReference type="FunFam" id="1.10.10.10:FF:000001">
    <property type="entry name" value="LysR family transcriptional regulator"/>
    <property type="match status" value="1"/>
</dbReference>
<dbReference type="PANTHER" id="PTHR30537">
    <property type="entry name" value="HTH-TYPE TRANSCRIPTIONAL REGULATOR"/>
    <property type="match status" value="1"/>
</dbReference>
<dbReference type="OrthoDB" id="9026421at2"/>
<proteinExistence type="inferred from homology"/>
<protein>
    <submittedName>
        <fullName evidence="6">LysR family transcriptional regulator</fullName>
    </submittedName>
</protein>
<dbReference type="CDD" id="cd08422">
    <property type="entry name" value="PBP2_CrgA_like"/>
    <property type="match status" value="1"/>
</dbReference>
<accession>A0A5P2H934</accession>
<dbReference type="PROSITE" id="PS50931">
    <property type="entry name" value="HTH_LYSR"/>
    <property type="match status" value="1"/>
</dbReference>
<dbReference type="SUPFAM" id="SSF53850">
    <property type="entry name" value="Periplasmic binding protein-like II"/>
    <property type="match status" value="1"/>
</dbReference>
<organism evidence="6 7">
    <name type="scientific">Cupriavidus pauculus</name>
    <dbReference type="NCBI Taxonomy" id="82633"/>
    <lineage>
        <taxon>Bacteria</taxon>
        <taxon>Pseudomonadati</taxon>
        <taxon>Pseudomonadota</taxon>
        <taxon>Betaproteobacteria</taxon>
        <taxon>Burkholderiales</taxon>
        <taxon>Burkholderiaceae</taxon>
        <taxon>Cupriavidus</taxon>
    </lineage>
</organism>
<evidence type="ECO:0000256" key="1">
    <source>
        <dbReference type="ARBA" id="ARBA00009437"/>
    </source>
</evidence>
<dbReference type="EMBL" id="CP044067">
    <property type="protein sequence ID" value="QET04581.1"/>
    <property type="molecule type" value="Genomic_DNA"/>
</dbReference>
<reference evidence="6 7" key="1">
    <citation type="submission" date="2019-09" db="EMBL/GenBank/DDBJ databases">
        <title>FDA dAtabase for Regulatory Grade micrObial Sequences (FDA-ARGOS): Supporting development and validation of Infectious Disease Dx tests.</title>
        <authorList>
            <person name="Sciortino C."/>
            <person name="Tallon L."/>
            <person name="Sadzewicz L."/>
            <person name="Vavikolanu K."/>
            <person name="Mehta A."/>
            <person name="Aluvathingal J."/>
            <person name="Nadendla S."/>
            <person name="Nandy P."/>
            <person name="Geyer C."/>
            <person name="Yan Y."/>
            <person name="Sichtig H."/>
        </authorList>
    </citation>
    <scope>NUCLEOTIDE SEQUENCE [LARGE SCALE GENOMIC DNA]</scope>
    <source>
        <strain evidence="6 7">FDAARGOS_664</strain>
    </source>
</reference>
<keyword evidence="2" id="KW-0805">Transcription regulation</keyword>
<comment type="similarity">
    <text evidence="1">Belongs to the LysR transcriptional regulatory family.</text>
</comment>
<dbReference type="InterPro" id="IPR000847">
    <property type="entry name" value="LysR_HTH_N"/>
</dbReference>
<dbReference type="Pfam" id="PF00126">
    <property type="entry name" value="HTH_1"/>
    <property type="match status" value="1"/>
</dbReference>
<dbReference type="AlphaFoldDB" id="A0A5P2H934"/>
<dbReference type="FunFam" id="3.40.190.290:FF:000001">
    <property type="entry name" value="Transcriptional regulator, LysR family"/>
    <property type="match status" value="1"/>
</dbReference>